<evidence type="ECO:0000313" key="2">
    <source>
        <dbReference type="Proteomes" id="UP000273159"/>
    </source>
</evidence>
<comment type="caution">
    <text evidence="1">The sequence shown here is derived from an EMBL/GenBank/DDBJ whole genome shotgun (WGS) entry which is preliminary data.</text>
</comment>
<reference evidence="1 2" key="1">
    <citation type="submission" date="2018-10" db="EMBL/GenBank/DDBJ databases">
        <title>Genome-guide identification and characterization of bacteria that degrade polycyclic aromatic hydrocarbons and resist hexavalent chromium simultaneously.</title>
        <authorList>
            <person name="Feng H."/>
        </authorList>
    </citation>
    <scope>NUCLEOTIDE SEQUENCE [LARGE SCALE GENOMIC DNA]</scope>
    <source>
        <strain evidence="1 2">J015</strain>
    </source>
</reference>
<evidence type="ECO:0000313" key="1">
    <source>
        <dbReference type="EMBL" id="RKO23755.1"/>
    </source>
</evidence>
<organism evidence="1 2">
    <name type="scientific">Pseudarthrobacter phenanthrenivorans</name>
    <name type="common">Arthrobacter phenanthrenivorans</name>
    <dbReference type="NCBI Taxonomy" id="361575"/>
    <lineage>
        <taxon>Bacteria</taxon>
        <taxon>Bacillati</taxon>
        <taxon>Actinomycetota</taxon>
        <taxon>Actinomycetes</taxon>
        <taxon>Micrococcales</taxon>
        <taxon>Micrococcaceae</taxon>
        <taxon>Pseudarthrobacter</taxon>
    </lineage>
</organism>
<dbReference type="SUPFAM" id="SSF54427">
    <property type="entry name" value="NTF2-like"/>
    <property type="match status" value="1"/>
</dbReference>
<dbReference type="Gene3D" id="3.10.450.50">
    <property type="match status" value="1"/>
</dbReference>
<gene>
    <name evidence="1" type="ORF">D7Z96_10730</name>
</gene>
<dbReference type="AlphaFoldDB" id="A0A3B0FVC8"/>
<dbReference type="InterPro" id="IPR032710">
    <property type="entry name" value="NTF2-like_dom_sf"/>
</dbReference>
<proteinExistence type="predicted"/>
<dbReference type="EMBL" id="RBNH01000008">
    <property type="protein sequence ID" value="RKO23755.1"/>
    <property type="molecule type" value="Genomic_DNA"/>
</dbReference>
<evidence type="ECO:0008006" key="3">
    <source>
        <dbReference type="Google" id="ProtNLM"/>
    </source>
</evidence>
<accession>A0A3B0FVC8</accession>
<name>A0A3B0FVC8_PSEPS</name>
<dbReference type="Proteomes" id="UP000273159">
    <property type="component" value="Unassembled WGS sequence"/>
</dbReference>
<dbReference type="RefSeq" id="WP_120692502.1">
    <property type="nucleotide sequence ID" value="NZ_RBNH01000008.1"/>
</dbReference>
<reference evidence="2" key="2">
    <citation type="submission" date="2018-10" db="EMBL/GenBank/DDBJ databases">
        <authorList>
            <person name="Wang Y."/>
            <person name="Wang J."/>
            <person name="Yang X."/>
            <person name="Wang Z."/>
            <person name="Huang Y."/>
        </authorList>
    </citation>
    <scope>NUCLEOTIDE SEQUENCE [LARGE SCALE GENOMIC DNA]</scope>
    <source>
        <strain evidence="2">J015</strain>
    </source>
</reference>
<sequence length="125" mass="14014">MAVTQQRVDEFFDRYSSALLARDESAMGRLYSVPALIVFPGRLLPVSDAAQTEQFFASNWSQYTGVNDLQKHVAVMAEAPGTVWADVTWLYGGRARERFCYQLVEGPEGYQIAVLTLMALAEEQE</sequence>
<protein>
    <recommendedName>
        <fullName evidence="3">SnoaL-like domain-containing protein</fullName>
    </recommendedName>
</protein>